<keyword evidence="2" id="KW-1185">Reference proteome</keyword>
<organism evidence="1 2">
    <name type="scientific">Allocatelliglobosispora scoriae</name>
    <dbReference type="NCBI Taxonomy" id="643052"/>
    <lineage>
        <taxon>Bacteria</taxon>
        <taxon>Bacillati</taxon>
        <taxon>Actinomycetota</taxon>
        <taxon>Actinomycetes</taxon>
        <taxon>Micromonosporales</taxon>
        <taxon>Micromonosporaceae</taxon>
        <taxon>Allocatelliglobosispora</taxon>
    </lineage>
</organism>
<reference evidence="1 2" key="1">
    <citation type="submission" date="2020-08" db="EMBL/GenBank/DDBJ databases">
        <title>Sequencing the genomes of 1000 actinobacteria strains.</title>
        <authorList>
            <person name="Klenk H.-P."/>
        </authorList>
    </citation>
    <scope>NUCLEOTIDE SEQUENCE [LARGE SCALE GENOMIC DNA]</scope>
    <source>
        <strain evidence="1 2">DSM 45362</strain>
    </source>
</reference>
<dbReference type="GO" id="GO:0043737">
    <property type="term" value="F:deoxyribonuclease V activity"/>
    <property type="evidence" value="ECO:0007669"/>
    <property type="project" value="UniProtKB-EC"/>
</dbReference>
<dbReference type="EMBL" id="JACHMN010000002">
    <property type="protein sequence ID" value="MBB5871433.1"/>
    <property type="molecule type" value="Genomic_DNA"/>
</dbReference>
<sequence length="163" mass="17006">MRIGAVDVGYPDAGGAVAALVLAEDPSFGVLAGERVVRLTDVAPYRPGAFFERELPCLRAVLAGVDLDLLIVDGYVQLDPDGRPGLGVHAAEAFGIPVVGVAKTAFRSATHAVPVLRGDSARPLLVTATGFPVDDAAAMVRGMAGEHRIPDALRRVDQLSRGR</sequence>
<dbReference type="Proteomes" id="UP000587527">
    <property type="component" value="Unassembled WGS sequence"/>
</dbReference>
<gene>
    <name evidence="1" type="ORF">F4553_004812</name>
</gene>
<keyword evidence="1" id="KW-0378">Hydrolase</keyword>
<evidence type="ECO:0000313" key="2">
    <source>
        <dbReference type="Proteomes" id="UP000587527"/>
    </source>
</evidence>
<dbReference type="Gene3D" id="3.30.2170.10">
    <property type="entry name" value="archaeoglobus fulgidus dsm 4304 superfamily"/>
    <property type="match status" value="1"/>
</dbReference>
<accession>A0A841BWZ5</accession>
<dbReference type="InterPro" id="IPR007581">
    <property type="entry name" value="Endonuclease-V"/>
</dbReference>
<dbReference type="Pfam" id="PF04493">
    <property type="entry name" value="Endonuclease_5"/>
    <property type="match status" value="1"/>
</dbReference>
<dbReference type="AlphaFoldDB" id="A0A841BWZ5"/>
<evidence type="ECO:0000313" key="1">
    <source>
        <dbReference type="EMBL" id="MBB5871433.1"/>
    </source>
</evidence>
<protein>
    <submittedName>
        <fullName evidence="1">Deoxyribonuclease V</fullName>
        <ecNumber evidence="1">3.1.21.7</ecNumber>
    </submittedName>
</protein>
<proteinExistence type="predicted"/>
<comment type="caution">
    <text evidence="1">The sequence shown here is derived from an EMBL/GenBank/DDBJ whole genome shotgun (WGS) entry which is preliminary data.</text>
</comment>
<name>A0A841BWZ5_9ACTN</name>
<dbReference type="GO" id="GO:0006281">
    <property type="term" value="P:DNA repair"/>
    <property type="evidence" value="ECO:0007669"/>
    <property type="project" value="InterPro"/>
</dbReference>
<dbReference type="EC" id="3.1.21.7" evidence="1"/>
<dbReference type="RefSeq" id="WP_184839480.1">
    <property type="nucleotide sequence ID" value="NZ_JACHMN010000002.1"/>
</dbReference>